<feature type="repeat" description="FG-GAP" evidence="7">
    <location>
        <begin position="480"/>
        <end position="537"/>
    </location>
</feature>
<dbReference type="SUPFAM" id="SSF69179">
    <property type="entry name" value="Integrin domains"/>
    <property type="match status" value="1"/>
</dbReference>
<sequence length="1328" mass="141207">MFISLFRLLTGINIILLNIGQSKGESFIDSYYYLLRGQANESFGYSLVPVSINGIDKLVVGAPRSDNSFSTSSNGLGGFFACNLDAGNCGENLASGLREHAWKIGNLGLSVASTFGNGLPAKEDSVLVCDPRARVRMAGKVAGMGVCYAFRPGQYSSYGAISYLPKLFDRYKTPVPPMLFAYSASSLPRASAYAFGIPYLLLGFGGVLYSSDLSSAPLNRTAEPLLMWGHSYVGGFRTNYLEQRYATEDMQFDRFLPDLSAKHAAQLQRQLFDKKILNYGCSGFAVATAARLVGPSTGAMGGFDLVEGSPCVPDLAGLRAASFSEGFINDYVEASRRWRAGAIGGGVVRLYRVAAADDAPGSVCWGHRGVKGSGDALDSVRCFGESDLRGTLIGPAFAGRFGHALLAIDLNSDGWDDLLVSAPCTGVGEAAGGGGGGGARIHGAVFVYINKGSSGGYLPSLADHRLEFPSCATAAPDSPESAICSAASSSELWLGWSLANLGDVDLDGYADFAIGAPLTRGGGAVLIYRGAADGRPRHSQTLINTVANGFGESLSKGADFDGSGYPDLMIGAPRHGPGAVYFYPARYVVRLAIGEGGVDPGLPLDGTSPPGILRLTVWLNFTQQNDSLFKTDSEKPTYSVDLQFFIDTAVSPNGNGRFSAQGLGPNNTLRLSSGTPQLYTLNLVYTAGVSPESDTDSPLLIEAAWWNRSPKPRSDGVRPLDSRVTLRSAPLIRGIGSQEGTRFRLSEMKWNHGCRESWCQTTVTLDCESNITRQADTGSLEILVDSRATPVEVKCRIAVSDEPAYGAYLLVSYNSEAFSLTSSLEKSASSEFRSAANYTESLLIGNPVRPDGRSVEARLLFKPFAVGPDMAQVGFDFAVITRSRISPTGSRTRASLSAGVRTAVSVTLESLFTESTVYYNQRSVGFNAFDGSAYKLSRQFPRLSVTLSSQAGAYLPVSYVVLHWPLETRPEPGEQHGKYLTYWQTLPYIAVRGSKSNNATAATEVTCDADQVAGVLNPLQLKPDSVDAFAAAGAAEAATASPRTAGSAATRIVPVSLATGIAASAGQTPGPLTDEGQPDSVATPSAAQCTRRHRFNFTYTCGNTRCLPVVCRLGELSARMEPLRLAFVTVAYKYTFVEDHMLCTSVNIVPSVQWIPAPEYADRIVAKRVSSLKDGLPVLQSFNSDKPPPEEMDPLTKVLIYGGGALLGATILGFIILLLALCTPFFQRRRREAREQQAAVAAAAEAKNNLLLGDYEDAGAVGTLAGLSSTSRRAPTPPPPKPPLQHGVSTVGSPNSSLLRGAVVGGFAVPSPSATGRRYRFDEDETYR</sequence>
<name>A0A267FJ65_9PLAT</name>
<dbReference type="InterPro" id="IPR013517">
    <property type="entry name" value="FG-GAP"/>
</dbReference>
<dbReference type="GO" id="GO:0098609">
    <property type="term" value="P:cell-cell adhesion"/>
    <property type="evidence" value="ECO:0007669"/>
    <property type="project" value="TreeGrafter"/>
</dbReference>
<keyword evidence="2 10" id="KW-0732">Signal</keyword>
<evidence type="ECO:0000256" key="6">
    <source>
        <dbReference type="ARBA" id="ARBA00023180"/>
    </source>
</evidence>
<evidence type="ECO:0000256" key="7">
    <source>
        <dbReference type="PROSITE-ProRule" id="PRU00803"/>
    </source>
</evidence>
<dbReference type="SMART" id="SM00191">
    <property type="entry name" value="Int_alpha"/>
    <property type="match status" value="4"/>
</dbReference>
<feature type="chain" id="PRO_5012266899" description="Integrin alpha-2 domain-containing protein" evidence="10">
    <location>
        <begin position="25"/>
        <end position="1328"/>
    </location>
</feature>
<proteinExistence type="predicted"/>
<dbReference type="Gene3D" id="2.130.10.130">
    <property type="entry name" value="Integrin alpha, N-terminal"/>
    <property type="match status" value="2"/>
</dbReference>
<dbReference type="EMBL" id="NIVC01000991">
    <property type="protein sequence ID" value="PAA73816.1"/>
    <property type="molecule type" value="Genomic_DNA"/>
</dbReference>
<dbReference type="InterPro" id="IPR013519">
    <property type="entry name" value="Int_alpha_beta-p"/>
</dbReference>
<dbReference type="GO" id="GO:0008305">
    <property type="term" value="C:integrin complex"/>
    <property type="evidence" value="ECO:0007669"/>
    <property type="project" value="TreeGrafter"/>
</dbReference>
<dbReference type="Gene3D" id="2.60.40.1530">
    <property type="entry name" value="ntegrin, alpha v. Chain A, domain 4"/>
    <property type="match status" value="1"/>
</dbReference>
<evidence type="ECO:0000256" key="8">
    <source>
        <dbReference type="SAM" id="MobiDB-lite"/>
    </source>
</evidence>
<evidence type="ECO:0000256" key="10">
    <source>
        <dbReference type="SAM" id="SignalP"/>
    </source>
</evidence>
<comment type="caution">
    <text evidence="11">The sequence shown here is derived from an EMBL/GenBank/DDBJ whole genome shotgun (WGS) entry which is preliminary data.</text>
</comment>
<reference evidence="11 12" key="1">
    <citation type="submission" date="2017-06" db="EMBL/GenBank/DDBJ databases">
        <title>A platform for efficient transgenesis in Macrostomum lignano, a flatworm model organism for stem cell research.</title>
        <authorList>
            <person name="Berezikov E."/>
        </authorList>
    </citation>
    <scope>NUCLEOTIDE SEQUENCE [LARGE SCALE GENOMIC DNA]</scope>
    <source>
        <strain evidence="11">DV1</strain>
        <tissue evidence="11">Whole organism</tissue>
    </source>
</reference>
<dbReference type="STRING" id="282301.A0A267FJ65"/>
<feature type="region of interest" description="Disordered" evidence="8">
    <location>
        <begin position="1064"/>
        <end position="1084"/>
    </location>
</feature>
<keyword evidence="12" id="KW-1185">Reference proteome</keyword>
<dbReference type="GO" id="GO:0007229">
    <property type="term" value="P:integrin-mediated signaling pathway"/>
    <property type="evidence" value="ECO:0007669"/>
    <property type="project" value="UniProtKB-KW"/>
</dbReference>
<keyword evidence="5 9" id="KW-0472">Membrane</keyword>
<feature type="transmembrane region" description="Helical" evidence="9">
    <location>
        <begin position="1198"/>
        <end position="1226"/>
    </location>
</feature>
<evidence type="ECO:0008006" key="13">
    <source>
        <dbReference type="Google" id="ProtNLM"/>
    </source>
</evidence>
<dbReference type="GO" id="GO:0007160">
    <property type="term" value="P:cell-matrix adhesion"/>
    <property type="evidence" value="ECO:0007669"/>
    <property type="project" value="TreeGrafter"/>
</dbReference>
<dbReference type="PANTHER" id="PTHR23220">
    <property type="entry name" value="INTEGRIN ALPHA"/>
    <property type="match status" value="1"/>
</dbReference>
<organism evidence="11 12">
    <name type="scientific">Macrostomum lignano</name>
    <dbReference type="NCBI Taxonomy" id="282301"/>
    <lineage>
        <taxon>Eukaryota</taxon>
        <taxon>Metazoa</taxon>
        <taxon>Spiralia</taxon>
        <taxon>Lophotrochozoa</taxon>
        <taxon>Platyhelminthes</taxon>
        <taxon>Rhabditophora</taxon>
        <taxon>Macrostomorpha</taxon>
        <taxon>Macrostomida</taxon>
        <taxon>Macrostomidae</taxon>
        <taxon>Macrostomum</taxon>
    </lineage>
</organism>
<dbReference type="GO" id="GO:0009897">
    <property type="term" value="C:external side of plasma membrane"/>
    <property type="evidence" value="ECO:0007669"/>
    <property type="project" value="TreeGrafter"/>
</dbReference>
<evidence type="ECO:0000313" key="12">
    <source>
        <dbReference type="Proteomes" id="UP000215902"/>
    </source>
</evidence>
<keyword evidence="6" id="KW-0325">Glycoprotein</keyword>
<keyword evidence="9" id="KW-1133">Transmembrane helix</keyword>
<dbReference type="InterPro" id="IPR028994">
    <property type="entry name" value="Integrin_alpha_N"/>
</dbReference>
<dbReference type="GO" id="GO:0005178">
    <property type="term" value="F:integrin binding"/>
    <property type="evidence" value="ECO:0007669"/>
    <property type="project" value="TreeGrafter"/>
</dbReference>
<keyword evidence="4" id="KW-0401">Integrin</keyword>
<keyword evidence="3" id="KW-0677">Repeat</keyword>
<dbReference type="InterPro" id="IPR032695">
    <property type="entry name" value="Integrin_dom_sf"/>
</dbReference>
<evidence type="ECO:0000256" key="2">
    <source>
        <dbReference type="ARBA" id="ARBA00022729"/>
    </source>
</evidence>
<feature type="repeat" description="FG-GAP" evidence="7">
    <location>
        <begin position="550"/>
        <end position="592"/>
    </location>
</feature>
<protein>
    <recommendedName>
        <fullName evidence="13">Integrin alpha-2 domain-containing protein</fullName>
    </recommendedName>
</protein>
<accession>A0A267FJ65</accession>
<dbReference type="Proteomes" id="UP000215902">
    <property type="component" value="Unassembled WGS sequence"/>
</dbReference>
<comment type="subcellular location">
    <subcellularLocation>
        <location evidence="1">Membrane</location>
        <topology evidence="1">Single-pass type I membrane protein</topology>
    </subcellularLocation>
</comment>
<feature type="signal peptide" evidence="10">
    <location>
        <begin position="1"/>
        <end position="24"/>
    </location>
</feature>
<dbReference type="GO" id="GO:0033627">
    <property type="term" value="P:cell adhesion mediated by integrin"/>
    <property type="evidence" value="ECO:0007669"/>
    <property type="project" value="TreeGrafter"/>
</dbReference>
<evidence type="ECO:0000313" key="11">
    <source>
        <dbReference type="EMBL" id="PAA73816.1"/>
    </source>
</evidence>
<evidence type="ECO:0000256" key="1">
    <source>
        <dbReference type="ARBA" id="ARBA00004479"/>
    </source>
</evidence>
<keyword evidence="9" id="KW-0812">Transmembrane</keyword>
<gene>
    <name evidence="11" type="ORF">BOX15_Mlig033120g1</name>
</gene>
<evidence type="ECO:0000256" key="5">
    <source>
        <dbReference type="ARBA" id="ARBA00023136"/>
    </source>
</evidence>
<feature type="region of interest" description="Disordered" evidence="8">
    <location>
        <begin position="1268"/>
        <end position="1295"/>
    </location>
</feature>
<dbReference type="OrthoDB" id="6247268at2759"/>
<dbReference type="PROSITE" id="PS51470">
    <property type="entry name" value="FG_GAP"/>
    <property type="match status" value="2"/>
</dbReference>
<evidence type="ECO:0000256" key="4">
    <source>
        <dbReference type="ARBA" id="ARBA00023037"/>
    </source>
</evidence>
<dbReference type="Pfam" id="PF01839">
    <property type="entry name" value="FG-GAP"/>
    <property type="match status" value="2"/>
</dbReference>
<evidence type="ECO:0000256" key="9">
    <source>
        <dbReference type="SAM" id="Phobius"/>
    </source>
</evidence>
<evidence type="ECO:0000256" key="3">
    <source>
        <dbReference type="ARBA" id="ARBA00022737"/>
    </source>
</evidence>
<dbReference type="SUPFAM" id="SSF69318">
    <property type="entry name" value="Integrin alpha N-terminal domain"/>
    <property type="match status" value="1"/>
</dbReference>
<dbReference type="PANTHER" id="PTHR23220:SF122">
    <property type="entry name" value="INTEGRIN ALPHA-PS1"/>
    <property type="match status" value="1"/>
</dbReference>